<dbReference type="AlphaFoldDB" id="A0A4V1WX92"/>
<dbReference type="EMBL" id="PDXB01000002">
    <property type="protein sequence ID" value="RYN37258.1"/>
    <property type="molecule type" value="Genomic_DNA"/>
</dbReference>
<dbReference type="PANTHER" id="PTHR35179">
    <property type="entry name" value="PROTEIN CBG02620"/>
    <property type="match status" value="1"/>
</dbReference>
<keyword evidence="7" id="KW-1185">Reference proteome</keyword>
<evidence type="ECO:0000313" key="3">
    <source>
        <dbReference type="EMBL" id="RYN37258.1"/>
    </source>
</evidence>
<feature type="transmembrane region" description="Helical" evidence="2">
    <location>
        <begin position="199"/>
        <end position="225"/>
    </location>
</feature>
<evidence type="ECO:0000256" key="1">
    <source>
        <dbReference type="SAM" id="MobiDB-lite"/>
    </source>
</evidence>
<evidence type="ECO:0000313" key="7">
    <source>
        <dbReference type="Proteomes" id="UP000293195"/>
    </source>
</evidence>
<reference evidence="4" key="3">
    <citation type="journal article" date="2019" name="J. ISSAAS">
        <title>Genomics, evolutionary history and diagnostics of the Alternaria alternata species group including apple and Asian pear pathotypes.</title>
        <authorList>
            <person name="Armitage A.D."/>
            <person name="Cockerton H.M."/>
            <person name="Sreenivasaprasad S."/>
            <person name="Woodhall J."/>
            <person name="Lane C."/>
            <person name="Harrison R.J."/>
            <person name="Clarkson J.P."/>
        </authorList>
    </citation>
    <scope>NUCLEOTIDE SEQUENCE</scope>
    <source>
        <strain evidence="4">FERA 1082</strain>
    </source>
</reference>
<keyword evidence="2" id="KW-0472">Membrane</keyword>
<feature type="transmembrane region" description="Helical" evidence="2">
    <location>
        <begin position="32"/>
        <end position="52"/>
    </location>
</feature>
<keyword evidence="2" id="KW-0812">Transmembrane</keyword>
<protein>
    <submittedName>
        <fullName evidence="4">Uncharacterized protein</fullName>
    </submittedName>
</protein>
<evidence type="ECO:0000313" key="6">
    <source>
        <dbReference type="Proteomes" id="UP000292402"/>
    </source>
</evidence>
<dbReference type="Proteomes" id="UP000293195">
    <property type="component" value="Unassembled WGS sequence"/>
</dbReference>
<accession>A0A4V1WX92</accession>
<reference evidence="6 7" key="2">
    <citation type="journal article" date="2019" name="bioRxiv">
        <title>Genomics, evolutionary history and diagnostics of the Alternaria alternata species group including apple and Asian pear pathotypes.</title>
        <authorList>
            <person name="Armitage A.D."/>
            <person name="Cockerton H.M."/>
            <person name="Sreenivasaprasad S."/>
            <person name="Woodhall J.W."/>
            <person name="Lane C.R."/>
            <person name="Harrison R.J."/>
            <person name="Clarkson J.P."/>
        </authorList>
    </citation>
    <scope>NUCLEOTIDE SEQUENCE [LARGE SCALE GENOMIC DNA]</scope>
    <source>
        <strain evidence="6">FERA 1082</strain>
        <strain evidence="3">FERA 1164</strain>
        <strain evidence="7">FERA 635</strain>
    </source>
</reference>
<dbReference type="OrthoDB" id="3205825at2759"/>
<organism evidence="4 6">
    <name type="scientific">Alternaria tenuissima</name>
    <dbReference type="NCBI Taxonomy" id="119927"/>
    <lineage>
        <taxon>Eukaryota</taxon>
        <taxon>Fungi</taxon>
        <taxon>Dikarya</taxon>
        <taxon>Ascomycota</taxon>
        <taxon>Pezizomycotina</taxon>
        <taxon>Dothideomycetes</taxon>
        <taxon>Pleosporomycetidae</taxon>
        <taxon>Pleosporales</taxon>
        <taxon>Pleosporineae</taxon>
        <taxon>Pleosporaceae</taxon>
        <taxon>Alternaria</taxon>
        <taxon>Alternaria sect. Alternaria</taxon>
        <taxon>Alternaria alternata complex</taxon>
    </lineage>
</organism>
<evidence type="ECO:0000313" key="4">
    <source>
        <dbReference type="EMBL" id="RYN46885.1"/>
    </source>
</evidence>
<feature type="region of interest" description="Disordered" evidence="1">
    <location>
        <begin position="304"/>
        <end position="397"/>
    </location>
</feature>
<evidence type="ECO:0000313" key="5">
    <source>
        <dbReference type="EMBL" id="RYO09702.1"/>
    </source>
</evidence>
<dbReference type="Proteomes" id="UP000292340">
    <property type="component" value="Unassembled WGS sequence"/>
</dbReference>
<feature type="transmembrane region" description="Helical" evidence="2">
    <location>
        <begin position="159"/>
        <end position="178"/>
    </location>
</feature>
<proteinExistence type="predicted"/>
<dbReference type="EMBL" id="PDXA01000028">
    <property type="protein sequence ID" value="RYN46885.1"/>
    <property type="molecule type" value="Genomic_DNA"/>
</dbReference>
<evidence type="ECO:0000256" key="2">
    <source>
        <dbReference type="SAM" id="Phobius"/>
    </source>
</evidence>
<name>A0A4V1WX92_9PLEO</name>
<feature type="transmembrane region" description="Helical" evidence="2">
    <location>
        <begin position="117"/>
        <end position="139"/>
    </location>
</feature>
<feature type="transmembrane region" description="Helical" evidence="2">
    <location>
        <begin position="72"/>
        <end position="96"/>
    </location>
</feature>
<reference evidence="3" key="1">
    <citation type="submission" date="2017-10" db="EMBL/GenBank/DDBJ databases">
        <authorList>
            <person name="Armitage A.D."/>
            <person name="Barbara D.J."/>
            <person name="Woodhall J.W."/>
            <person name="Sreenivasaprasad S."/>
            <person name="Lane C.R."/>
            <person name="Clarkson J.P."/>
            <person name="Harrison R.J."/>
        </authorList>
    </citation>
    <scope>NUCLEOTIDE SEQUENCE</scope>
    <source>
        <strain evidence="3">FERA 1164</strain>
        <strain evidence="5">FERA 635</strain>
    </source>
</reference>
<dbReference type="EMBL" id="PDXF01000002">
    <property type="protein sequence ID" value="RYO09702.1"/>
    <property type="molecule type" value="Genomic_DNA"/>
</dbReference>
<dbReference type="Proteomes" id="UP000292402">
    <property type="component" value="Unassembled WGS sequence"/>
</dbReference>
<sequence length="397" mass="44675">MGDKFAAPPGFTAWGPFVRDNYTPILVTRTDIALAAAAFGLANFFAITAAFIGVRQTKSCRRPRTSAYIWMIWLEIAASVAISIELLCWVIQIQLLPQIIINRIRIILQDRVRGRRLIIGTAIYVTLINISVFIIWIPARLQISPRWVHINAIWDRTEKVLFLLLDAYLNWYFIRVVNADLVKNGLTKYNRLVRFNKRIIVVSLLLDVMIIGAMSIPNGFVYAMFHPLAYLVKLNIEMSMAHLIKTIALGHPHPNNDPSLLLTFSSSPGEDMFSTNIFAEAPRQRHSLIRGLFGSEHIVFSQEDVRTRVPGHSSTRSASIPDYELPPWKSKADKEPDNVASDNLSAGEGRKSSNACENCWRWDSGVSSNTRNLEGVDDVSTPEAAHLPAHRRMSELG</sequence>
<comment type="caution">
    <text evidence="4">The sequence shown here is derived from an EMBL/GenBank/DDBJ whole genome shotgun (WGS) entry which is preliminary data.</text>
</comment>
<dbReference type="PANTHER" id="PTHR35179:SF1">
    <property type="entry name" value="INTEGRAL MEMBRANE PROTEIN"/>
    <property type="match status" value="1"/>
</dbReference>
<keyword evidence="2" id="KW-1133">Transmembrane helix</keyword>
<gene>
    <name evidence="4" type="ORF">AA0114_g8047</name>
    <name evidence="3" type="ORF">AA0115_g1074</name>
    <name evidence="5" type="ORF">AA0119_g863</name>
</gene>